<dbReference type="InterPro" id="IPR041657">
    <property type="entry name" value="HTH_17"/>
</dbReference>
<name>A0A9D6V1W4_9BACT</name>
<comment type="caution">
    <text evidence="2">The sequence shown here is derived from an EMBL/GenBank/DDBJ whole genome shotgun (WGS) entry which is preliminary data.</text>
</comment>
<dbReference type="InterPro" id="IPR010093">
    <property type="entry name" value="SinI_DNA-bd"/>
</dbReference>
<organism evidence="2 3">
    <name type="scientific">Desulfomonile tiedjei</name>
    <dbReference type="NCBI Taxonomy" id="2358"/>
    <lineage>
        <taxon>Bacteria</taxon>
        <taxon>Pseudomonadati</taxon>
        <taxon>Thermodesulfobacteriota</taxon>
        <taxon>Desulfomonilia</taxon>
        <taxon>Desulfomonilales</taxon>
        <taxon>Desulfomonilaceae</taxon>
        <taxon>Desulfomonile</taxon>
    </lineage>
</organism>
<dbReference type="EMBL" id="JACRDE010000284">
    <property type="protein sequence ID" value="MBI5249917.1"/>
    <property type="molecule type" value="Genomic_DNA"/>
</dbReference>
<evidence type="ECO:0000313" key="2">
    <source>
        <dbReference type="EMBL" id="MBI5249917.1"/>
    </source>
</evidence>
<dbReference type="Proteomes" id="UP000807825">
    <property type="component" value="Unassembled WGS sequence"/>
</dbReference>
<proteinExistence type="predicted"/>
<dbReference type="InterPro" id="IPR009061">
    <property type="entry name" value="DNA-bd_dom_put_sf"/>
</dbReference>
<dbReference type="AlphaFoldDB" id="A0A9D6V1W4"/>
<feature type="domain" description="Helix-turn-helix" evidence="1">
    <location>
        <begin position="24"/>
        <end position="68"/>
    </location>
</feature>
<gene>
    <name evidence="2" type="ORF">HY912_10520</name>
</gene>
<dbReference type="NCBIfam" id="TIGR01764">
    <property type="entry name" value="excise"/>
    <property type="match status" value="1"/>
</dbReference>
<evidence type="ECO:0000313" key="3">
    <source>
        <dbReference type="Proteomes" id="UP000807825"/>
    </source>
</evidence>
<evidence type="ECO:0000259" key="1">
    <source>
        <dbReference type="Pfam" id="PF12728"/>
    </source>
</evidence>
<dbReference type="GO" id="GO:0003677">
    <property type="term" value="F:DNA binding"/>
    <property type="evidence" value="ECO:0007669"/>
    <property type="project" value="InterPro"/>
</dbReference>
<dbReference type="Gene3D" id="1.10.1660.10">
    <property type="match status" value="1"/>
</dbReference>
<accession>A0A9D6V1W4</accession>
<dbReference type="SUPFAM" id="SSF46955">
    <property type="entry name" value="Putative DNA-binding domain"/>
    <property type="match status" value="1"/>
</dbReference>
<sequence>MTTQLERVYQYGGDKPKKLLDSWDVATILGIGRSTVRQLVKEGRLACVQVTKRTRRFTREMVEEFIKSETVRRTRSWDVDFLEAARIVR</sequence>
<reference evidence="2" key="1">
    <citation type="submission" date="2020-07" db="EMBL/GenBank/DDBJ databases">
        <title>Huge and variable diversity of episymbiotic CPR bacteria and DPANN archaea in groundwater ecosystems.</title>
        <authorList>
            <person name="He C.Y."/>
            <person name="Keren R."/>
            <person name="Whittaker M."/>
            <person name="Farag I.F."/>
            <person name="Doudna J."/>
            <person name="Cate J.H.D."/>
            <person name="Banfield J.F."/>
        </authorList>
    </citation>
    <scope>NUCLEOTIDE SEQUENCE</scope>
    <source>
        <strain evidence="2">NC_groundwater_1664_Pr3_B-0.1um_52_9</strain>
    </source>
</reference>
<protein>
    <submittedName>
        <fullName evidence="2">Helix-turn-helix domain-containing protein</fullName>
    </submittedName>
</protein>
<dbReference type="Pfam" id="PF12728">
    <property type="entry name" value="HTH_17"/>
    <property type="match status" value="1"/>
</dbReference>